<keyword evidence="2" id="KW-1185">Reference proteome</keyword>
<sequence length="306" mass="34406">MINIYEELIIKKIVSSLTLDSSSLRWFPVVPMLPSNDCDLFSLFDIVPNDTFIANTNDQSPLFSTTYGKLLDAQEKTFISDLAKKNYANESYWLNCSTTKKPIFKPNSAEITTGLSGGSSFDFTFDSSNYPSPPKELFPSYPSFLVFQPFLNFNETAENSRFVFKLHFDKIAHISTQLGGWFTQGAFVKAYQDKSTWKTGSNLVTWDELFGTNGILNWVTNGLLVASGMTLEIQIFGKYDLKTLFFLKTNLLTSVWPFYLSPENTTNSFDMSEDGNITITVTTSKTQKLLLALQAESINGLITSNH</sequence>
<dbReference type="RefSeq" id="WP_068843738.1">
    <property type="nucleotide sequence ID" value="NZ_FRBT01000004.1"/>
</dbReference>
<accession>A0A1M7H2M5</accession>
<reference evidence="2" key="1">
    <citation type="submission" date="2016-11" db="EMBL/GenBank/DDBJ databases">
        <authorList>
            <person name="Varghese N."/>
            <person name="Submissions S."/>
        </authorList>
    </citation>
    <scope>NUCLEOTIDE SEQUENCE [LARGE SCALE GENOMIC DNA]</scope>
    <source>
        <strain evidence="2">DSM 24724</strain>
    </source>
</reference>
<evidence type="ECO:0000313" key="1">
    <source>
        <dbReference type="EMBL" id="SHM22688.1"/>
    </source>
</evidence>
<evidence type="ECO:0000313" key="2">
    <source>
        <dbReference type="Proteomes" id="UP000184028"/>
    </source>
</evidence>
<gene>
    <name evidence="1" type="ORF">SAMN05444484_104436</name>
</gene>
<dbReference type="EMBL" id="FRBT01000004">
    <property type="protein sequence ID" value="SHM22688.1"/>
    <property type="molecule type" value="Genomic_DNA"/>
</dbReference>
<proteinExistence type="predicted"/>
<dbReference type="OrthoDB" id="1376277at2"/>
<protein>
    <submittedName>
        <fullName evidence="1">Uncharacterized protein</fullName>
    </submittedName>
</protein>
<name>A0A1M7H2M5_9FLAO</name>
<organism evidence="1 2">
    <name type="scientific">Flavobacterium chilense</name>
    <dbReference type="NCBI Taxonomy" id="946677"/>
    <lineage>
        <taxon>Bacteria</taxon>
        <taxon>Pseudomonadati</taxon>
        <taxon>Bacteroidota</taxon>
        <taxon>Flavobacteriia</taxon>
        <taxon>Flavobacteriales</taxon>
        <taxon>Flavobacteriaceae</taxon>
        <taxon>Flavobacterium</taxon>
    </lineage>
</organism>
<dbReference type="Proteomes" id="UP000184028">
    <property type="component" value="Unassembled WGS sequence"/>
</dbReference>
<dbReference type="AlphaFoldDB" id="A0A1M7H2M5"/>